<dbReference type="Gene3D" id="3.30.365.10">
    <property type="entry name" value="Aldehyde oxidase/xanthine dehydrogenase, molybdopterin binding domain"/>
    <property type="match status" value="1"/>
</dbReference>
<dbReference type="PANTHER" id="PTHR47495">
    <property type="entry name" value="ALDEHYDE DEHYDROGENASE"/>
    <property type="match status" value="1"/>
</dbReference>
<dbReference type="PANTHER" id="PTHR47495:SF2">
    <property type="entry name" value="ALDEHYDE DEHYDROGENASE"/>
    <property type="match status" value="1"/>
</dbReference>
<gene>
    <name evidence="2" type="primary">ndhM_16</name>
    <name evidence="2" type="ORF">SDC9_171509</name>
</gene>
<sequence>MEYPDATKYNNISGGYAFGCHVAEVEVDIKTGQVKVSNIWAVHDVGQPINRLALEGQLQGGIAQGYGWAVMEHLKHNEKGKVANACFLDYQIPTAADIPKIDVDFADSFEWSTGFGAKSIGECATNPTAPAILNAIYNAVGIRFKELPITAEKMLKALKEKNSDTEVRG</sequence>
<dbReference type="GO" id="GO:0050138">
    <property type="term" value="F:nicotinate dehydrogenase activity"/>
    <property type="evidence" value="ECO:0007669"/>
    <property type="project" value="UniProtKB-EC"/>
</dbReference>
<dbReference type="InterPro" id="IPR037165">
    <property type="entry name" value="AldOxase/xan_DH_Mopterin-bd_sf"/>
</dbReference>
<dbReference type="InterPro" id="IPR052516">
    <property type="entry name" value="N-heterocyclic_Hydroxylase"/>
</dbReference>
<accession>A0A645GBU0</accession>
<organism evidence="2">
    <name type="scientific">bioreactor metagenome</name>
    <dbReference type="NCBI Taxonomy" id="1076179"/>
    <lineage>
        <taxon>unclassified sequences</taxon>
        <taxon>metagenomes</taxon>
        <taxon>ecological metagenomes</taxon>
    </lineage>
</organism>
<name>A0A645GBU0_9ZZZZ</name>
<keyword evidence="2" id="KW-0560">Oxidoreductase</keyword>
<protein>
    <submittedName>
        <fullName evidence="2">Nicotinate dehydrogenase medium molybdopterin subunit</fullName>
        <ecNumber evidence="2">1.17.1.5</ecNumber>
    </submittedName>
</protein>
<comment type="caution">
    <text evidence="2">The sequence shown here is derived from an EMBL/GenBank/DDBJ whole genome shotgun (WGS) entry which is preliminary data.</text>
</comment>
<evidence type="ECO:0000313" key="2">
    <source>
        <dbReference type="EMBL" id="MPN24115.1"/>
    </source>
</evidence>
<dbReference type="Pfam" id="PF20256">
    <property type="entry name" value="MoCoBD_2"/>
    <property type="match status" value="1"/>
</dbReference>
<evidence type="ECO:0000259" key="1">
    <source>
        <dbReference type="Pfam" id="PF20256"/>
    </source>
</evidence>
<reference evidence="2" key="1">
    <citation type="submission" date="2019-08" db="EMBL/GenBank/DDBJ databases">
        <authorList>
            <person name="Kucharzyk K."/>
            <person name="Murdoch R.W."/>
            <person name="Higgins S."/>
            <person name="Loffler F."/>
        </authorList>
    </citation>
    <scope>NUCLEOTIDE SEQUENCE</scope>
</reference>
<dbReference type="EC" id="1.17.1.5" evidence="2"/>
<dbReference type="SUPFAM" id="SSF56003">
    <property type="entry name" value="Molybdenum cofactor-binding domain"/>
    <property type="match status" value="1"/>
</dbReference>
<dbReference type="InterPro" id="IPR046867">
    <property type="entry name" value="AldOxase/xan_DH_MoCoBD2"/>
</dbReference>
<dbReference type="AlphaFoldDB" id="A0A645GBU0"/>
<feature type="domain" description="Aldehyde oxidase/xanthine dehydrogenase second molybdopterin binding" evidence="1">
    <location>
        <begin position="3"/>
        <end position="99"/>
    </location>
</feature>
<proteinExistence type="predicted"/>
<dbReference type="EMBL" id="VSSQ01072841">
    <property type="protein sequence ID" value="MPN24115.1"/>
    <property type="molecule type" value="Genomic_DNA"/>
</dbReference>